<dbReference type="InterPro" id="IPR013783">
    <property type="entry name" value="Ig-like_fold"/>
</dbReference>
<name>A0AAW0KA77_MYOGA</name>
<dbReference type="GO" id="GO:0042015">
    <property type="term" value="F:interleukin-20 binding"/>
    <property type="evidence" value="ECO:0007669"/>
    <property type="project" value="TreeGrafter"/>
</dbReference>
<feature type="domain" description="Fibronectin type-III" evidence="3">
    <location>
        <begin position="2"/>
        <end position="51"/>
    </location>
</feature>
<accession>A0AAW0KA77</accession>
<evidence type="ECO:0000256" key="1">
    <source>
        <dbReference type="SAM" id="MobiDB-lite"/>
    </source>
</evidence>
<protein>
    <recommendedName>
        <fullName evidence="7">Interleukin-20 receptor subunit alpha</fullName>
    </recommendedName>
</protein>
<dbReference type="PANTHER" id="PTHR20859">
    <property type="entry name" value="INTERFERON/INTERLEUKIN RECEPTOR"/>
    <property type="match status" value="1"/>
</dbReference>
<dbReference type="InterPro" id="IPR003961">
    <property type="entry name" value="FN3_dom"/>
</dbReference>
<reference evidence="5 6" key="1">
    <citation type="journal article" date="2023" name="bioRxiv">
        <title>Conserved and derived expression patterns and positive selection on dental genes reveal complex evolutionary context of ever-growing rodent molars.</title>
        <authorList>
            <person name="Calamari Z.T."/>
            <person name="Song A."/>
            <person name="Cohen E."/>
            <person name="Akter M."/>
            <person name="Roy R.D."/>
            <person name="Hallikas O."/>
            <person name="Christensen M.M."/>
            <person name="Li P."/>
            <person name="Marangoni P."/>
            <person name="Jernvall J."/>
            <person name="Klein O.D."/>
        </authorList>
    </citation>
    <scope>NUCLEOTIDE SEQUENCE [LARGE SCALE GENOMIC DNA]</scope>
    <source>
        <strain evidence="5">V071</strain>
    </source>
</reference>
<evidence type="ECO:0000256" key="2">
    <source>
        <dbReference type="SAM" id="Phobius"/>
    </source>
</evidence>
<dbReference type="GO" id="GO:0004896">
    <property type="term" value="F:cytokine receptor activity"/>
    <property type="evidence" value="ECO:0007669"/>
    <property type="project" value="TreeGrafter"/>
</dbReference>
<dbReference type="Gene3D" id="2.60.40.10">
    <property type="entry name" value="Immunoglobulins"/>
    <property type="match status" value="2"/>
</dbReference>
<dbReference type="SUPFAM" id="SSF49265">
    <property type="entry name" value="Fibronectin type III"/>
    <property type="match status" value="2"/>
</dbReference>
<feature type="domain" description="Interferon/interleukin receptor" evidence="4">
    <location>
        <begin position="63"/>
        <end position="164"/>
    </location>
</feature>
<dbReference type="InterPro" id="IPR036116">
    <property type="entry name" value="FN3_sf"/>
</dbReference>
<keyword evidence="2" id="KW-0812">Transmembrane</keyword>
<dbReference type="Pfam" id="PF09294">
    <property type="entry name" value="Interfer-bind"/>
    <property type="match status" value="1"/>
</dbReference>
<dbReference type="AlphaFoldDB" id="A0AAW0KA77"/>
<dbReference type="PANTHER" id="PTHR20859:SF86">
    <property type="entry name" value="INTERLEUKIN-20 RECEPTOR SUBUNIT ALPHA"/>
    <property type="match status" value="1"/>
</dbReference>
<dbReference type="EMBL" id="JBBHLL010000002">
    <property type="protein sequence ID" value="KAK7835409.1"/>
    <property type="molecule type" value="Genomic_DNA"/>
</dbReference>
<gene>
    <name evidence="5" type="ORF">U0070_017945</name>
</gene>
<evidence type="ECO:0000259" key="4">
    <source>
        <dbReference type="Pfam" id="PF09294"/>
    </source>
</evidence>
<keyword evidence="6" id="KW-1185">Reference proteome</keyword>
<evidence type="ECO:0000259" key="3">
    <source>
        <dbReference type="Pfam" id="PF01108"/>
    </source>
</evidence>
<feature type="region of interest" description="Disordered" evidence="1">
    <location>
        <begin position="369"/>
        <end position="394"/>
    </location>
</feature>
<comment type="caution">
    <text evidence="5">The sequence shown here is derived from an EMBL/GenBank/DDBJ whole genome shotgun (WGS) entry which is preliminary data.</text>
</comment>
<evidence type="ECO:0008006" key="7">
    <source>
        <dbReference type="Google" id="ProtNLM"/>
    </source>
</evidence>
<dbReference type="InterPro" id="IPR015373">
    <property type="entry name" value="Interferon/interleukin_rcp_dom"/>
</dbReference>
<dbReference type="Pfam" id="PF01108">
    <property type="entry name" value="Tissue_fac"/>
    <property type="match status" value="1"/>
</dbReference>
<organism evidence="5 6">
    <name type="scientific">Myodes glareolus</name>
    <name type="common">Bank vole</name>
    <name type="synonym">Clethrionomys glareolus</name>
    <dbReference type="NCBI Taxonomy" id="447135"/>
    <lineage>
        <taxon>Eukaryota</taxon>
        <taxon>Metazoa</taxon>
        <taxon>Chordata</taxon>
        <taxon>Craniata</taxon>
        <taxon>Vertebrata</taxon>
        <taxon>Euteleostomi</taxon>
        <taxon>Mammalia</taxon>
        <taxon>Eutheria</taxon>
        <taxon>Euarchontoglires</taxon>
        <taxon>Glires</taxon>
        <taxon>Rodentia</taxon>
        <taxon>Myomorpha</taxon>
        <taxon>Muroidea</taxon>
        <taxon>Cricetidae</taxon>
        <taxon>Arvicolinae</taxon>
        <taxon>Myodes</taxon>
    </lineage>
</organism>
<keyword evidence="2" id="KW-0472">Membrane</keyword>
<keyword evidence="2" id="KW-1133">Transmembrane helix</keyword>
<dbReference type="Proteomes" id="UP001488838">
    <property type="component" value="Unassembled WGS sequence"/>
</dbReference>
<proteinExistence type="predicted"/>
<dbReference type="GO" id="GO:0005886">
    <property type="term" value="C:plasma membrane"/>
    <property type="evidence" value="ECO:0007669"/>
    <property type="project" value="TreeGrafter"/>
</dbReference>
<evidence type="ECO:0000313" key="5">
    <source>
        <dbReference type="EMBL" id="KAK7835409.1"/>
    </source>
</evidence>
<feature type="transmembrane region" description="Helical" evidence="2">
    <location>
        <begin position="177"/>
        <end position="199"/>
    </location>
</feature>
<sequence>MQRYGQKEWLSVSECSSSSRTYCDLSAETSDYEHQYYAKVQAIRETKCSEWAETGRFFPFLETQIGPPEVVLKMGEKSISIVLTAPEKWKINPEDDPVSMQQIYSTLKYNVSVYNTKSRMWYITNSTLEFTWLEPSTQYCIHVESFVPGLPRVPLPSQKRCFSTLEDRMSALKSKVIFWYVLPTSVIVFLLSVIGYSVYRYIHAGKEKHPSNLVLIYGNEIERFFEPTETITLSFITLNVLDDSKRSQKDMSFLGRCSDSSSLNDLELCGNREPHLEEVEGPHLGYSSYLMDNVYGVERGDRNACLTQREWLSSTMSTPEADMETEYSVPTDFYREAKDHQFCGQEEASSTGKLSEPQAALANVGPPLEDLRHLGQEHPGSEEGPGEESSTTLVDWDPHTGRLCIPTLPSFGQEPVEYRRYERDRLAEGGLLSRFYESQAPDKPEDEHKNYFVQFMEEWGLSVRMES</sequence>
<dbReference type="InterPro" id="IPR050650">
    <property type="entry name" value="Type-II_Cytokine-TF_Rcpt"/>
</dbReference>
<evidence type="ECO:0000313" key="6">
    <source>
        <dbReference type="Proteomes" id="UP001488838"/>
    </source>
</evidence>
<feature type="compositionally biased region" description="Basic and acidic residues" evidence="1">
    <location>
        <begin position="369"/>
        <end position="381"/>
    </location>
</feature>